<dbReference type="AlphaFoldDB" id="A0AAP3DFJ9"/>
<protein>
    <submittedName>
        <fullName evidence="1">Divergent polysaccharide deacetylase family protein</fullName>
    </submittedName>
</protein>
<gene>
    <name evidence="1" type="ORF">O0554_04400</name>
</gene>
<proteinExistence type="predicted"/>
<dbReference type="EMBL" id="JAPTNE010000005">
    <property type="protein sequence ID" value="MCZ0806165.1"/>
    <property type="molecule type" value="Genomic_DNA"/>
</dbReference>
<evidence type="ECO:0000313" key="1">
    <source>
        <dbReference type="EMBL" id="MCZ0806165.1"/>
    </source>
</evidence>
<sequence>MKRDAVAHTTKKGVKVGLCMWIASKLGIVLMLCGALVCSSVTASEHKIPESIKTRKMALIIDDFGNNMKGTEEILNLPIPLTIAVMPFLPSTKKDAEMAHQKKHDVIVHMPMEPMKGPKNWLGPGALMSNLSDDEIRLRVNKAIDDVPHAIGMNNHMGSKITQNLRIMRIVLQVCKERGLFYIDSKTSYKSIVGQVARELQVPYIENMIFLDDVHTTSHIAKQLRLISEKMKQNEACIAIGHVGPGGKKVAKAIRSYLPQLQQEATIMHVSQMVNEKQATPTKTEKGTKK</sequence>
<dbReference type="Pfam" id="PF04748">
    <property type="entry name" value="Polysacc_deac_2"/>
    <property type="match status" value="1"/>
</dbReference>
<dbReference type="PANTHER" id="PTHR30105:SF2">
    <property type="entry name" value="DIVERGENT POLYSACCHARIDE DEACETYLASE SUPERFAMILY"/>
    <property type="match status" value="1"/>
</dbReference>
<dbReference type="GO" id="GO:0005975">
    <property type="term" value="P:carbohydrate metabolic process"/>
    <property type="evidence" value="ECO:0007669"/>
    <property type="project" value="InterPro"/>
</dbReference>
<evidence type="ECO:0000313" key="2">
    <source>
        <dbReference type="Proteomes" id="UP001077662"/>
    </source>
</evidence>
<dbReference type="InterPro" id="IPR006837">
    <property type="entry name" value="Divergent_DAC"/>
</dbReference>
<dbReference type="InterPro" id="IPR011330">
    <property type="entry name" value="Glyco_hydro/deAcase_b/a-brl"/>
</dbReference>
<dbReference type="CDD" id="cd10936">
    <property type="entry name" value="CE4_DAC2"/>
    <property type="match status" value="1"/>
</dbReference>
<organism evidence="1 2">
    <name type="scientific">Brevibacillus laterosporus</name>
    <name type="common">Bacillus laterosporus</name>
    <dbReference type="NCBI Taxonomy" id="1465"/>
    <lineage>
        <taxon>Bacteria</taxon>
        <taxon>Bacillati</taxon>
        <taxon>Bacillota</taxon>
        <taxon>Bacilli</taxon>
        <taxon>Bacillales</taxon>
        <taxon>Paenibacillaceae</taxon>
        <taxon>Brevibacillus</taxon>
    </lineage>
</organism>
<comment type="caution">
    <text evidence="1">The sequence shown here is derived from an EMBL/GenBank/DDBJ whole genome shotgun (WGS) entry which is preliminary data.</text>
</comment>
<dbReference type="SUPFAM" id="SSF88713">
    <property type="entry name" value="Glycoside hydrolase/deacetylase"/>
    <property type="match status" value="1"/>
</dbReference>
<dbReference type="Gene3D" id="3.20.20.370">
    <property type="entry name" value="Glycoside hydrolase/deacetylase"/>
    <property type="match status" value="1"/>
</dbReference>
<accession>A0AAP3DFJ9</accession>
<dbReference type="PANTHER" id="PTHR30105">
    <property type="entry name" value="UNCHARACTERIZED YIBQ-RELATED"/>
    <property type="match status" value="1"/>
</dbReference>
<reference evidence="1" key="1">
    <citation type="submission" date="2022-09" db="EMBL/GenBank/DDBJ databases">
        <title>Genome analysis and characterization of larvicidal activity of Brevibacillus strains.</title>
        <authorList>
            <person name="Patrusheva E.V."/>
            <person name="Izotova A.O."/>
            <person name="Toshchakov S.V."/>
            <person name="Sineoky S.P."/>
        </authorList>
    </citation>
    <scope>NUCLEOTIDE SEQUENCE</scope>
    <source>
        <strain evidence="1">VKPM_B-13247</strain>
    </source>
</reference>
<dbReference type="Proteomes" id="UP001077662">
    <property type="component" value="Unassembled WGS sequence"/>
</dbReference>
<dbReference type="RefSeq" id="WP_258072892.1">
    <property type="nucleotide sequence ID" value="NZ_JANSGW010000005.1"/>
</dbReference>
<name>A0AAP3DFJ9_BRELA</name>